<gene>
    <name evidence="13" type="ORF">GDO54_017350</name>
</gene>
<dbReference type="PRINTS" id="PR00245">
    <property type="entry name" value="OLFACTORYR"/>
</dbReference>
<comment type="subcellular location">
    <subcellularLocation>
        <location evidence="1 11">Cell membrane</location>
        <topology evidence="1 11">Multi-pass membrane protein</topology>
    </subcellularLocation>
</comment>
<dbReference type="SUPFAM" id="SSF81321">
    <property type="entry name" value="Family A G protein-coupled receptor-like"/>
    <property type="match status" value="1"/>
</dbReference>
<dbReference type="Pfam" id="PF13853">
    <property type="entry name" value="7tm_4"/>
    <property type="match status" value="1"/>
</dbReference>
<feature type="transmembrane region" description="Helical" evidence="11">
    <location>
        <begin position="95"/>
        <end position="116"/>
    </location>
</feature>
<keyword evidence="7 11" id="KW-0472">Membrane</keyword>
<dbReference type="GO" id="GO:0004984">
    <property type="term" value="F:olfactory receptor activity"/>
    <property type="evidence" value="ECO:0007669"/>
    <property type="project" value="InterPro"/>
</dbReference>
<evidence type="ECO:0000256" key="11">
    <source>
        <dbReference type="RuleBase" id="RU363047"/>
    </source>
</evidence>
<dbReference type="InterPro" id="IPR000725">
    <property type="entry name" value="Olfact_rcpt"/>
</dbReference>
<evidence type="ECO:0000256" key="9">
    <source>
        <dbReference type="ARBA" id="ARBA00023224"/>
    </source>
</evidence>
<feature type="transmembrane region" description="Helical" evidence="11">
    <location>
        <begin position="58"/>
        <end position="83"/>
    </location>
</feature>
<dbReference type="PROSITE" id="PS50262">
    <property type="entry name" value="G_PROTEIN_RECEP_F1_2"/>
    <property type="match status" value="1"/>
</dbReference>
<keyword evidence="4 11" id="KW-0552">Olfaction</keyword>
<accession>A0AAV3A1M5</accession>
<reference evidence="13" key="1">
    <citation type="thesis" date="2020" institute="ProQuest LLC" country="789 East Eisenhower Parkway, Ann Arbor, MI, USA">
        <title>Comparative Genomics and Chromosome Evolution.</title>
        <authorList>
            <person name="Mudd A.B."/>
        </authorList>
    </citation>
    <scope>NUCLEOTIDE SEQUENCE</scope>
    <source>
        <strain evidence="13">1538</strain>
        <tissue evidence="13">Blood</tissue>
    </source>
</reference>
<keyword evidence="2 11" id="KW-1003">Cell membrane</keyword>
<organism evidence="13 14">
    <name type="scientific">Pyxicephalus adspersus</name>
    <name type="common">African bullfrog</name>
    <dbReference type="NCBI Taxonomy" id="30357"/>
    <lineage>
        <taxon>Eukaryota</taxon>
        <taxon>Metazoa</taxon>
        <taxon>Chordata</taxon>
        <taxon>Craniata</taxon>
        <taxon>Vertebrata</taxon>
        <taxon>Euteleostomi</taxon>
        <taxon>Amphibia</taxon>
        <taxon>Batrachia</taxon>
        <taxon>Anura</taxon>
        <taxon>Neobatrachia</taxon>
        <taxon>Ranoidea</taxon>
        <taxon>Pyxicephalidae</taxon>
        <taxon>Pyxicephalinae</taxon>
        <taxon>Pyxicephalus</taxon>
    </lineage>
</organism>
<feature type="transmembrane region" description="Helical" evidence="11">
    <location>
        <begin position="20"/>
        <end position="46"/>
    </location>
</feature>
<comment type="similarity">
    <text evidence="10">Belongs to the G-protein coupled receptor 1 family.</text>
</comment>
<feature type="transmembrane region" description="Helical" evidence="11">
    <location>
        <begin position="234"/>
        <end position="257"/>
    </location>
</feature>
<protein>
    <recommendedName>
        <fullName evidence="11">Olfactory receptor</fullName>
    </recommendedName>
</protein>
<evidence type="ECO:0000256" key="8">
    <source>
        <dbReference type="ARBA" id="ARBA00023170"/>
    </source>
</evidence>
<evidence type="ECO:0000256" key="4">
    <source>
        <dbReference type="ARBA" id="ARBA00022725"/>
    </source>
</evidence>
<evidence type="ECO:0000256" key="5">
    <source>
        <dbReference type="ARBA" id="ARBA00022989"/>
    </source>
</evidence>
<feature type="domain" description="G-protein coupled receptors family 1 profile" evidence="12">
    <location>
        <begin position="37"/>
        <end position="288"/>
    </location>
</feature>
<keyword evidence="3 10" id="KW-0812">Transmembrane</keyword>
<keyword evidence="6 10" id="KW-0297">G-protein coupled receptor</keyword>
<evidence type="ECO:0000313" key="13">
    <source>
        <dbReference type="EMBL" id="DBA20589.1"/>
    </source>
</evidence>
<dbReference type="AlphaFoldDB" id="A0AAV3A1M5"/>
<dbReference type="Gene3D" id="1.20.1070.10">
    <property type="entry name" value="Rhodopsin 7-helix transmembrane proteins"/>
    <property type="match status" value="1"/>
</dbReference>
<name>A0AAV3A1M5_PYXAD</name>
<dbReference type="GO" id="GO:0004930">
    <property type="term" value="F:G protein-coupled receptor activity"/>
    <property type="evidence" value="ECO:0007669"/>
    <property type="project" value="UniProtKB-KW"/>
</dbReference>
<feature type="transmembrane region" description="Helical" evidence="11">
    <location>
        <begin position="273"/>
        <end position="290"/>
    </location>
</feature>
<evidence type="ECO:0000256" key="1">
    <source>
        <dbReference type="ARBA" id="ARBA00004651"/>
    </source>
</evidence>
<feature type="transmembrane region" description="Helical" evidence="11">
    <location>
        <begin position="200"/>
        <end position="222"/>
    </location>
</feature>
<dbReference type="CDD" id="cd13954">
    <property type="entry name" value="7tmA_OR"/>
    <property type="match status" value="1"/>
</dbReference>
<dbReference type="GO" id="GO:0005886">
    <property type="term" value="C:plasma membrane"/>
    <property type="evidence" value="ECO:0007669"/>
    <property type="project" value="UniProtKB-SubCell"/>
</dbReference>
<dbReference type="EMBL" id="DYDO01000007">
    <property type="protein sequence ID" value="DBA20589.1"/>
    <property type="molecule type" value="Genomic_DNA"/>
</dbReference>
<feature type="transmembrane region" description="Helical" evidence="11">
    <location>
        <begin position="128"/>
        <end position="148"/>
    </location>
</feature>
<dbReference type="InterPro" id="IPR050516">
    <property type="entry name" value="Olfactory_GPCR"/>
</dbReference>
<keyword evidence="11" id="KW-0716">Sensory transduction</keyword>
<evidence type="ECO:0000256" key="10">
    <source>
        <dbReference type="RuleBase" id="RU000688"/>
    </source>
</evidence>
<evidence type="ECO:0000313" key="14">
    <source>
        <dbReference type="Proteomes" id="UP001181693"/>
    </source>
</evidence>
<evidence type="ECO:0000256" key="2">
    <source>
        <dbReference type="ARBA" id="ARBA00022475"/>
    </source>
</evidence>
<evidence type="ECO:0000256" key="6">
    <source>
        <dbReference type="ARBA" id="ARBA00023040"/>
    </source>
</evidence>
<dbReference type="PRINTS" id="PR00237">
    <property type="entry name" value="GPCRRHODOPSN"/>
</dbReference>
<sequence length="311" mass="35776">MNQSLTFFLLRGISNIPHLQVPIFLMVLFIYLVTLFGNMTIVLLIFLDHRLHTPMYFFIRNLSFLDICYSTDILSEVLLTFIMGSHQIPKPLCMLQLYGFMSFVGTEVLLLTAMSYDRYVAICNPLRYTIVMNSDVYISLVIICWLVGFMETLPHISTFASFSCFKTNVINHFFCDLRALMDISCSNTFVLKTVIMYESIFSGFLPFLLTFMSYIYIIRAIFAIPSGLGRYKAFYTCASHLMVVMLFYVTLFCLYLKPTSSSSSSQDSEKVSSLLYTAVVPMLNPLIYSLKNKDVKLALRRVFEAHKIIKI</sequence>
<evidence type="ECO:0000256" key="7">
    <source>
        <dbReference type="ARBA" id="ARBA00023136"/>
    </source>
</evidence>
<keyword evidence="8 10" id="KW-0675">Receptor</keyword>
<dbReference type="InterPro" id="IPR017452">
    <property type="entry name" value="GPCR_Rhodpsn_7TM"/>
</dbReference>
<proteinExistence type="inferred from homology"/>
<dbReference type="FunFam" id="1.20.1070.10:FF:000268">
    <property type="entry name" value="Putative olfactory receptor 2I1"/>
    <property type="match status" value="1"/>
</dbReference>
<keyword evidence="14" id="KW-1185">Reference proteome</keyword>
<keyword evidence="9 10" id="KW-0807">Transducer</keyword>
<keyword evidence="5 11" id="KW-1133">Transmembrane helix</keyword>
<evidence type="ECO:0000259" key="12">
    <source>
        <dbReference type="PROSITE" id="PS50262"/>
    </source>
</evidence>
<dbReference type="Proteomes" id="UP001181693">
    <property type="component" value="Unassembled WGS sequence"/>
</dbReference>
<evidence type="ECO:0000256" key="3">
    <source>
        <dbReference type="ARBA" id="ARBA00022692"/>
    </source>
</evidence>
<dbReference type="InterPro" id="IPR000276">
    <property type="entry name" value="GPCR_Rhodpsn"/>
</dbReference>
<dbReference type="PROSITE" id="PS00237">
    <property type="entry name" value="G_PROTEIN_RECEP_F1_1"/>
    <property type="match status" value="1"/>
</dbReference>
<dbReference type="PANTHER" id="PTHR26452">
    <property type="entry name" value="OLFACTORY RECEPTOR"/>
    <property type="match status" value="1"/>
</dbReference>
<comment type="caution">
    <text evidence="13">The sequence shown here is derived from an EMBL/GenBank/DDBJ whole genome shotgun (WGS) entry which is preliminary data.</text>
</comment>